<evidence type="ECO:0000256" key="2">
    <source>
        <dbReference type="SAM" id="MobiDB-lite"/>
    </source>
</evidence>
<dbReference type="InterPro" id="IPR012337">
    <property type="entry name" value="RNaseH-like_sf"/>
</dbReference>
<dbReference type="InterPro" id="IPR041588">
    <property type="entry name" value="Integrase_H2C2"/>
</dbReference>
<dbReference type="GO" id="GO:0003676">
    <property type="term" value="F:nucleic acid binding"/>
    <property type="evidence" value="ECO:0007669"/>
    <property type="project" value="InterPro"/>
</dbReference>
<dbReference type="Pfam" id="PF00098">
    <property type="entry name" value="zf-CCHC"/>
    <property type="match status" value="1"/>
</dbReference>
<dbReference type="GO" id="GO:0015074">
    <property type="term" value="P:DNA integration"/>
    <property type="evidence" value="ECO:0007669"/>
    <property type="project" value="InterPro"/>
</dbReference>
<feature type="domain" description="CCHC-type" evidence="3">
    <location>
        <begin position="334"/>
        <end position="349"/>
    </location>
</feature>
<dbReference type="AlphaFoldDB" id="A0AAV3Y9S6"/>
<proteinExistence type="predicted"/>
<feature type="compositionally biased region" description="Polar residues" evidence="2">
    <location>
        <begin position="303"/>
        <end position="317"/>
    </location>
</feature>
<dbReference type="Proteomes" id="UP000735302">
    <property type="component" value="Unassembled WGS sequence"/>
</dbReference>
<keyword evidence="1" id="KW-0863">Zinc-finger</keyword>
<dbReference type="InterPro" id="IPR036875">
    <property type="entry name" value="Znf_CCHC_sf"/>
</dbReference>
<reference evidence="5 6" key="1">
    <citation type="journal article" date="2021" name="Elife">
        <title>Chloroplast acquisition without the gene transfer in kleptoplastic sea slugs, Plakobranchus ocellatus.</title>
        <authorList>
            <person name="Maeda T."/>
            <person name="Takahashi S."/>
            <person name="Yoshida T."/>
            <person name="Shimamura S."/>
            <person name="Takaki Y."/>
            <person name="Nagai Y."/>
            <person name="Toyoda A."/>
            <person name="Suzuki Y."/>
            <person name="Arimoto A."/>
            <person name="Ishii H."/>
            <person name="Satoh N."/>
            <person name="Nishiyama T."/>
            <person name="Hasebe M."/>
            <person name="Maruyama T."/>
            <person name="Minagawa J."/>
            <person name="Obokata J."/>
            <person name="Shigenobu S."/>
        </authorList>
    </citation>
    <scope>NUCLEOTIDE SEQUENCE [LARGE SCALE GENOMIC DNA]</scope>
</reference>
<dbReference type="PROSITE" id="PS50994">
    <property type="entry name" value="INTEGRASE"/>
    <property type="match status" value="1"/>
</dbReference>
<feature type="domain" description="Integrase catalytic" evidence="4">
    <location>
        <begin position="613"/>
        <end position="771"/>
    </location>
</feature>
<dbReference type="PANTHER" id="PTHR37984:SF15">
    <property type="entry name" value="INTEGRASE CATALYTIC DOMAIN-CONTAINING PROTEIN"/>
    <property type="match status" value="1"/>
</dbReference>
<evidence type="ECO:0000313" key="6">
    <source>
        <dbReference type="Proteomes" id="UP000735302"/>
    </source>
</evidence>
<dbReference type="InterPro" id="IPR001878">
    <property type="entry name" value="Znf_CCHC"/>
</dbReference>
<dbReference type="InterPro" id="IPR050951">
    <property type="entry name" value="Retrovirus_Pol_polyprotein"/>
</dbReference>
<dbReference type="EMBL" id="BLXT01000616">
    <property type="protein sequence ID" value="GFN78861.1"/>
    <property type="molecule type" value="Genomic_DNA"/>
</dbReference>
<dbReference type="PROSITE" id="PS50158">
    <property type="entry name" value="ZF_CCHC"/>
    <property type="match status" value="1"/>
</dbReference>
<accession>A0AAV3Y9S6</accession>
<dbReference type="Gene3D" id="3.30.420.10">
    <property type="entry name" value="Ribonuclease H-like superfamily/Ribonuclease H"/>
    <property type="match status" value="1"/>
</dbReference>
<evidence type="ECO:0000256" key="1">
    <source>
        <dbReference type="PROSITE-ProRule" id="PRU00047"/>
    </source>
</evidence>
<name>A0AAV3Y9S6_9GAST</name>
<dbReference type="SUPFAM" id="SSF57756">
    <property type="entry name" value="Retrovirus zinc finger-like domains"/>
    <property type="match status" value="1"/>
</dbReference>
<evidence type="ECO:0000313" key="5">
    <source>
        <dbReference type="EMBL" id="GFN78861.1"/>
    </source>
</evidence>
<dbReference type="Pfam" id="PF17921">
    <property type="entry name" value="Integrase_H2C2"/>
    <property type="match status" value="1"/>
</dbReference>
<dbReference type="PANTHER" id="PTHR37984">
    <property type="entry name" value="PROTEIN CBG26694"/>
    <property type="match status" value="1"/>
</dbReference>
<keyword evidence="1" id="KW-0479">Metal-binding</keyword>
<evidence type="ECO:0000259" key="3">
    <source>
        <dbReference type="PROSITE" id="PS50158"/>
    </source>
</evidence>
<dbReference type="Gene3D" id="4.10.60.10">
    <property type="entry name" value="Zinc finger, CCHC-type"/>
    <property type="match status" value="1"/>
</dbReference>
<organism evidence="5 6">
    <name type="scientific">Plakobranchus ocellatus</name>
    <dbReference type="NCBI Taxonomy" id="259542"/>
    <lineage>
        <taxon>Eukaryota</taxon>
        <taxon>Metazoa</taxon>
        <taxon>Spiralia</taxon>
        <taxon>Lophotrochozoa</taxon>
        <taxon>Mollusca</taxon>
        <taxon>Gastropoda</taxon>
        <taxon>Heterobranchia</taxon>
        <taxon>Euthyneura</taxon>
        <taxon>Panpulmonata</taxon>
        <taxon>Sacoglossa</taxon>
        <taxon>Placobranchoidea</taxon>
        <taxon>Plakobranchidae</taxon>
        <taxon>Plakobranchus</taxon>
    </lineage>
</organism>
<keyword evidence="6" id="KW-1185">Reference proteome</keyword>
<gene>
    <name evidence="5" type="ORF">PoB_000536700</name>
</gene>
<feature type="compositionally biased region" description="Polar residues" evidence="2">
    <location>
        <begin position="262"/>
        <end position="275"/>
    </location>
</feature>
<evidence type="ECO:0000259" key="4">
    <source>
        <dbReference type="PROSITE" id="PS50994"/>
    </source>
</evidence>
<sequence>MERNDRQMERERKREEMELQKQERVMQNQREERESKRQLELRRMELEAQKLLNVTPGTPTPHSNYTKPKLPPLTEFSQVDLYLERFENYAKSMKWQPADYASCLANLLQGEALAVFLSLGPEDISDYQSVKKTLLRRFGCDRNGYKSKFFSARPSQDEDFATYINRIARYFNRWLELAQVSDFDSLSFLVLSEIALQPCDAEFVAYIKDHSPTSLSDLKTQATSYLDARPSKSFIKDSATSFAGESVRSTARSDSRRPSIHSYRSQTHTRANTPSLGRHTSRTSSGHRPPTHGVHSFGKSNKPFPTSKDNPRSASHQRNSKGAGFVKPPSDGACYYCGKKGHYIRDCRRRQADLSREAHVVCLQQYNCCIADAKFNRDGRLHIESASLFGNKCSLLRDTGCNTVGVRRSLVPVSSITGRRIKVNTFCCKNRTFDTAVINISSPYFSGRVEACLLTDPVADVILGDIDGIIHPTPSNSYSSVDGPVPLACGFETKVDPTIKDWFNRVGAPPVGGVYFTITEGKLLRHYQRAGSDIINTTIAVPESLRHLVLQCAHDNCLSGHSGFKKTLSNIQAYFSWPGISNDVRCYTRSCHVCQVRPRVRPDRPAPFQPVTLVETPFQRVIIDIVGPLPVSQNRYEYILTLVDLSTRWAERVPLRHISAKDVAQSLFDLFCRLGFPCEIQSNRGQQFMSQVLREFKSLTNIKHFLSSPYHPQTNGVVERFHSTLKGMLRKLAFDSPSNWCQYLNAALFEYRCQVHTSTGYSPFFLLYGRSPRGPVEILHDFMSNSNLSPETSLQYQFVIDFHNKLKAGWQLAASALKESADKSREHQSLNPRVKTFAVDEQVLVLLPSSYNKLSLTLQGSFNIAKKLSPVVYLVDFGHRVSPLHVNLLRKYHRDSLYQIKQPTSTVSAENTTAKANAASHQPAAFEPALFPFAHASMEFDPLIFPFGSEDIEMLSEMPPSIAAEDDIATMSYASTVTEDSGTEFGSSIPTPSLSHDEMLKVNINPCLDSTKVQQVQELLTEFQDILTSLPRLTTTIHHVIRLSTNEIIRVKQYPLPFASQEFLKTEISQLLSLGVIEHSTSPYCSPVVIVKKKDGSLRLCIDFRKLNSFTIFDTENIPLLEDLFIQIYTSSSDVMLLRKLITDDVMIKAKRFI</sequence>
<dbReference type="Pfam" id="PF00665">
    <property type="entry name" value="rve"/>
    <property type="match status" value="1"/>
</dbReference>
<feature type="region of interest" description="Disordered" evidence="2">
    <location>
        <begin position="245"/>
        <end position="325"/>
    </location>
</feature>
<dbReference type="InterPro" id="IPR043502">
    <property type="entry name" value="DNA/RNA_pol_sf"/>
</dbReference>
<dbReference type="Gene3D" id="1.10.340.70">
    <property type="match status" value="1"/>
</dbReference>
<dbReference type="InterPro" id="IPR001584">
    <property type="entry name" value="Integrase_cat-core"/>
</dbReference>
<dbReference type="GO" id="GO:0008270">
    <property type="term" value="F:zinc ion binding"/>
    <property type="evidence" value="ECO:0007669"/>
    <property type="project" value="UniProtKB-KW"/>
</dbReference>
<dbReference type="SUPFAM" id="SSF56672">
    <property type="entry name" value="DNA/RNA polymerases"/>
    <property type="match status" value="1"/>
</dbReference>
<dbReference type="Gene3D" id="3.10.10.10">
    <property type="entry name" value="HIV Type 1 Reverse Transcriptase, subunit A, domain 1"/>
    <property type="match status" value="1"/>
</dbReference>
<dbReference type="SMART" id="SM00343">
    <property type="entry name" value="ZnF_C2HC"/>
    <property type="match status" value="1"/>
</dbReference>
<dbReference type="InterPro" id="IPR036397">
    <property type="entry name" value="RNaseH_sf"/>
</dbReference>
<keyword evidence="1" id="KW-0862">Zinc</keyword>
<protein>
    <submittedName>
        <fullName evidence="5">Gypsy retrotransposon integrase-like protein 1</fullName>
    </submittedName>
</protein>
<comment type="caution">
    <text evidence="5">The sequence shown here is derived from an EMBL/GenBank/DDBJ whole genome shotgun (WGS) entry which is preliminary data.</text>
</comment>
<dbReference type="FunFam" id="1.10.340.70:FF:000001">
    <property type="entry name" value="Retrovirus-related Pol polyprotein from transposon gypsy-like Protein"/>
    <property type="match status" value="1"/>
</dbReference>
<dbReference type="FunFam" id="3.30.420.10:FF:000032">
    <property type="entry name" value="Retrovirus-related Pol polyprotein from transposon 297-like Protein"/>
    <property type="match status" value="1"/>
</dbReference>
<dbReference type="SUPFAM" id="SSF53098">
    <property type="entry name" value="Ribonuclease H-like"/>
    <property type="match status" value="1"/>
</dbReference>
<feature type="region of interest" description="Disordered" evidence="2">
    <location>
        <begin position="1"/>
        <end position="37"/>
    </location>
</feature>